<proteinExistence type="predicted"/>
<evidence type="ECO:0000313" key="4">
    <source>
        <dbReference type="Proteomes" id="UP001590951"/>
    </source>
</evidence>
<reference evidence="3 4" key="1">
    <citation type="submission" date="2024-09" db="EMBL/GenBank/DDBJ databases">
        <title>Rethinking Asexuality: The Enigmatic Case of Functional Sexual Genes in Lepraria (Stereocaulaceae).</title>
        <authorList>
            <person name="Doellman M."/>
            <person name="Sun Y."/>
            <person name="Barcenas-Pena A."/>
            <person name="Lumbsch H.T."/>
            <person name="Grewe F."/>
        </authorList>
    </citation>
    <scope>NUCLEOTIDE SEQUENCE [LARGE SCALE GENOMIC DNA]</scope>
    <source>
        <strain evidence="3 4">Grewe 0041</strain>
    </source>
</reference>
<comment type="caution">
    <text evidence="3">The sequence shown here is derived from an EMBL/GenBank/DDBJ whole genome shotgun (WGS) entry which is preliminary data.</text>
</comment>
<evidence type="ECO:0008006" key="5">
    <source>
        <dbReference type="Google" id="ProtNLM"/>
    </source>
</evidence>
<sequence>MPRHSSFDLEKSPVENCDYEGLQLDTRARETLDKQLDGSRPKGFLEEAYNHDGTYIDEKRGHATTINQYGPASPDSALRSGPGPSPITPVGLRNNEDTLNSPTSAISTPAAEDRRMCGLRRRHFWELSGLILAILIAAAVVGGVVGGLQKHGKSSPPPAPAAGNNKNAGTFVPLQSADVMIGSPLAVVTYDEGTLESFEARQAFRFYFQSALGNIKEAVTYHLDPWQSALPIFTDAINNTGLATVTYFNGTSQQGSIFYVGMNGFLQEKRKIYNNTDYWEPATLNSLNLPMAGNISLPAGSEDPDNEWDGYRIAAVYSKNFHNGPGVRLFYHSQWQSNGTAFVQEMIWNQQNDYWSEGAKLNHVWPNSHMTATIDDSTNILRLFFSSGGNTLQELYLPITDPNGQYTNGLSLNNFLGHNNADIAAISINGTTHLYHYAFSNQTAAPGIYELIVTGTPGSINKQEAYNLSMPFVSSPQLTVNGYESVYQPLAVSNTAVPGLQPQIYVFWADKITGDPTTALSGYGELLEISRPFSNAIWPSTGSLQIPLGDTNSQPS</sequence>
<accession>A0ABR4BHF4</accession>
<feature type="region of interest" description="Disordered" evidence="1">
    <location>
        <begin position="65"/>
        <end position="85"/>
    </location>
</feature>
<dbReference type="SUPFAM" id="SSF89372">
    <property type="entry name" value="Fucose-specific lectin"/>
    <property type="match status" value="1"/>
</dbReference>
<evidence type="ECO:0000256" key="2">
    <source>
        <dbReference type="SAM" id="Phobius"/>
    </source>
</evidence>
<dbReference type="Proteomes" id="UP001590951">
    <property type="component" value="Unassembled WGS sequence"/>
</dbReference>
<keyword evidence="2" id="KW-0812">Transmembrane</keyword>
<name>A0ABR4BHF4_9LECA</name>
<evidence type="ECO:0000256" key="1">
    <source>
        <dbReference type="SAM" id="MobiDB-lite"/>
    </source>
</evidence>
<keyword evidence="2" id="KW-0472">Membrane</keyword>
<dbReference type="EMBL" id="JBHFEH010000011">
    <property type="protein sequence ID" value="KAL2055373.1"/>
    <property type="molecule type" value="Genomic_DNA"/>
</dbReference>
<keyword evidence="2" id="KW-1133">Transmembrane helix</keyword>
<evidence type="ECO:0000313" key="3">
    <source>
        <dbReference type="EMBL" id="KAL2055373.1"/>
    </source>
</evidence>
<gene>
    <name evidence="3" type="ORF">ABVK25_004181</name>
</gene>
<feature type="transmembrane region" description="Helical" evidence="2">
    <location>
        <begin position="124"/>
        <end position="148"/>
    </location>
</feature>
<keyword evidence="4" id="KW-1185">Reference proteome</keyword>
<protein>
    <recommendedName>
        <fullName evidence="5">Fucose-specific lectin</fullName>
    </recommendedName>
</protein>
<feature type="region of interest" description="Disordered" evidence="1">
    <location>
        <begin position="148"/>
        <end position="167"/>
    </location>
</feature>
<dbReference type="Gene3D" id="2.120.10.70">
    <property type="entry name" value="Fucose-specific lectin"/>
    <property type="match status" value="1"/>
</dbReference>
<organism evidence="3 4">
    <name type="scientific">Lepraria finkii</name>
    <dbReference type="NCBI Taxonomy" id="1340010"/>
    <lineage>
        <taxon>Eukaryota</taxon>
        <taxon>Fungi</taxon>
        <taxon>Dikarya</taxon>
        <taxon>Ascomycota</taxon>
        <taxon>Pezizomycotina</taxon>
        <taxon>Lecanoromycetes</taxon>
        <taxon>OSLEUM clade</taxon>
        <taxon>Lecanoromycetidae</taxon>
        <taxon>Lecanorales</taxon>
        <taxon>Lecanorineae</taxon>
        <taxon>Stereocaulaceae</taxon>
        <taxon>Lepraria</taxon>
    </lineage>
</organism>